<evidence type="ECO:0000256" key="1">
    <source>
        <dbReference type="ARBA" id="ARBA00004141"/>
    </source>
</evidence>
<evidence type="ECO:0000313" key="10">
    <source>
        <dbReference type="Proteomes" id="UP000584824"/>
    </source>
</evidence>
<evidence type="ECO:0000259" key="8">
    <source>
        <dbReference type="Pfam" id="PF01694"/>
    </source>
</evidence>
<feature type="transmembrane region" description="Helical" evidence="7">
    <location>
        <begin position="219"/>
        <end position="238"/>
    </location>
</feature>
<comment type="subcellular location">
    <subcellularLocation>
        <location evidence="1">Membrane</location>
        <topology evidence="1">Multi-pass membrane protein</topology>
    </subcellularLocation>
</comment>
<feature type="transmembrane region" description="Helical" evidence="7">
    <location>
        <begin position="141"/>
        <end position="162"/>
    </location>
</feature>
<dbReference type="PANTHER" id="PTHR43066:SF26">
    <property type="entry name" value="RHOMBOID PROTEASE GLPG"/>
    <property type="match status" value="1"/>
</dbReference>
<keyword evidence="10" id="KW-1185">Reference proteome</keyword>
<dbReference type="GO" id="GO:0004252">
    <property type="term" value="F:serine-type endopeptidase activity"/>
    <property type="evidence" value="ECO:0007669"/>
    <property type="project" value="InterPro"/>
</dbReference>
<dbReference type="GO" id="GO:0006508">
    <property type="term" value="P:proteolysis"/>
    <property type="evidence" value="ECO:0007669"/>
    <property type="project" value="UniProtKB-KW"/>
</dbReference>
<accession>A0A7W6K1F3</accession>
<dbReference type="GO" id="GO:0016020">
    <property type="term" value="C:membrane"/>
    <property type="evidence" value="ECO:0007669"/>
    <property type="project" value="UniProtKB-SubCell"/>
</dbReference>
<dbReference type="EMBL" id="JACIDU010000003">
    <property type="protein sequence ID" value="MBB4102466.1"/>
    <property type="molecule type" value="Genomic_DNA"/>
</dbReference>
<keyword evidence="6 7" id="KW-0472">Membrane</keyword>
<dbReference type="Pfam" id="PF01694">
    <property type="entry name" value="Rhomboid"/>
    <property type="match status" value="1"/>
</dbReference>
<organism evidence="9 10">
    <name type="scientific">Allorhizobium borbori</name>
    <dbReference type="NCBI Taxonomy" id="485907"/>
    <lineage>
        <taxon>Bacteria</taxon>
        <taxon>Pseudomonadati</taxon>
        <taxon>Pseudomonadota</taxon>
        <taxon>Alphaproteobacteria</taxon>
        <taxon>Hyphomicrobiales</taxon>
        <taxon>Rhizobiaceae</taxon>
        <taxon>Rhizobium/Agrobacterium group</taxon>
        <taxon>Allorhizobium</taxon>
    </lineage>
</organism>
<dbReference type="PANTHER" id="PTHR43066">
    <property type="entry name" value="RHOMBOID-RELATED PROTEIN"/>
    <property type="match status" value="1"/>
</dbReference>
<reference evidence="9 10" key="1">
    <citation type="submission" date="2020-08" db="EMBL/GenBank/DDBJ databases">
        <title>Genomic Encyclopedia of Type Strains, Phase IV (KMG-IV): sequencing the most valuable type-strain genomes for metagenomic binning, comparative biology and taxonomic classification.</title>
        <authorList>
            <person name="Goeker M."/>
        </authorList>
    </citation>
    <scope>NUCLEOTIDE SEQUENCE [LARGE SCALE GENOMIC DNA]</scope>
    <source>
        <strain evidence="9 10">DSM 26385</strain>
    </source>
</reference>
<evidence type="ECO:0000256" key="6">
    <source>
        <dbReference type="ARBA" id="ARBA00023136"/>
    </source>
</evidence>
<proteinExistence type="predicted"/>
<feature type="transmembrane region" description="Helical" evidence="7">
    <location>
        <begin position="91"/>
        <end position="110"/>
    </location>
</feature>
<keyword evidence="3" id="KW-0997">Cell inner membrane</keyword>
<keyword evidence="9" id="KW-0645">Protease</keyword>
<dbReference type="InterPro" id="IPR022764">
    <property type="entry name" value="Peptidase_S54_rhomboid_dom"/>
</dbReference>
<feature type="transmembrane region" description="Helical" evidence="7">
    <location>
        <begin position="22"/>
        <end position="42"/>
    </location>
</feature>
<dbReference type="SUPFAM" id="SSF144091">
    <property type="entry name" value="Rhomboid-like"/>
    <property type="match status" value="1"/>
</dbReference>
<feature type="transmembrane region" description="Helical" evidence="7">
    <location>
        <begin position="117"/>
        <end position="135"/>
    </location>
</feature>
<evidence type="ECO:0000256" key="4">
    <source>
        <dbReference type="ARBA" id="ARBA00022692"/>
    </source>
</evidence>
<dbReference type="Gene3D" id="1.20.1540.10">
    <property type="entry name" value="Rhomboid-like"/>
    <property type="match status" value="1"/>
</dbReference>
<dbReference type="AlphaFoldDB" id="A0A7W6K1F3"/>
<evidence type="ECO:0000256" key="5">
    <source>
        <dbReference type="ARBA" id="ARBA00022989"/>
    </source>
</evidence>
<comment type="caution">
    <text evidence="9">The sequence shown here is derived from an EMBL/GenBank/DDBJ whole genome shotgun (WGS) entry which is preliminary data.</text>
</comment>
<keyword evidence="9" id="KW-0378">Hydrolase</keyword>
<keyword evidence="5 7" id="KW-1133">Transmembrane helix</keyword>
<protein>
    <submittedName>
        <fullName evidence="9">Membrane associated rhomboid family serine protease</fullName>
    </submittedName>
</protein>
<evidence type="ECO:0000313" key="9">
    <source>
        <dbReference type="EMBL" id="MBB4102466.1"/>
    </source>
</evidence>
<keyword evidence="4 7" id="KW-0812">Transmembrane</keyword>
<feature type="domain" description="Peptidase S54 rhomboid" evidence="8">
    <location>
        <begin position="78"/>
        <end position="234"/>
    </location>
</feature>
<dbReference type="InterPro" id="IPR035952">
    <property type="entry name" value="Rhomboid-like_sf"/>
</dbReference>
<sequence length="246" mass="26949">MTSEPPVFSATSDEQPPRREPIFNFPPAITVSILLLVALFLLQDYLLPESASEALVISLAFSPVRYVYPLAEQNLEWLWTPLTYSLLHGGWEHLLFNGLWLAAFGTPVVRRIGTGRYVVFWILSAVAAAALHAALNWGDPTLLVGASGVISALMGGACRFAFPASGGTYNPRFGHLYPRQPLTVVFKNRTVAIFVLLWLFGNLVVGLGVPLFGEMEGNIAWDAHLGGFAFGFLCFGLFDPQPRRAI</sequence>
<dbReference type="Proteomes" id="UP000584824">
    <property type="component" value="Unassembled WGS sequence"/>
</dbReference>
<gene>
    <name evidence="9" type="ORF">GGQ66_001001</name>
</gene>
<evidence type="ECO:0000256" key="3">
    <source>
        <dbReference type="ARBA" id="ARBA00022519"/>
    </source>
</evidence>
<evidence type="ECO:0000256" key="7">
    <source>
        <dbReference type="SAM" id="Phobius"/>
    </source>
</evidence>
<dbReference type="RefSeq" id="WP_183790055.1">
    <property type="nucleotide sequence ID" value="NZ_JACIDU010000003.1"/>
</dbReference>
<name>A0A7W6K1F3_9HYPH</name>
<feature type="transmembrane region" description="Helical" evidence="7">
    <location>
        <begin position="191"/>
        <end position="213"/>
    </location>
</feature>
<keyword evidence="2" id="KW-1003">Cell membrane</keyword>
<evidence type="ECO:0000256" key="2">
    <source>
        <dbReference type="ARBA" id="ARBA00022475"/>
    </source>
</evidence>